<gene>
    <name evidence="3" type="ORF">PPAR1163_LOCUS9891</name>
</gene>
<dbReference type="Gene3D" id="1.10.472.10">
    <property type="entry name" value="Cyclin-like"/>
    <property type="match status" value="1"/>
</dbReference>
<protein>
    <recommendedName>
        <fullName evidence="2">Cyclin N-terminal domain-containing protein</fullName>
    </recommendedName>
</protein>
<evidence type="ECO:0000313" key="3">
    <source>
        <dbReference type="EMBL" id="CAD9251529.1"/>
    </source>
</evidence>
<organism evidence="3">
    <name type="scientific">Phaeomonas parva</name>
    <dbReference type="NCBI Taxonomy" id="124430"/>
    <lineage>
        <taxon>Eukaryota</taxon>
        <taxon>Sar</taxon>
        <taxon>Stramenopiles</taxon>
        <taxon>Ochrophyta</taxon>
        <taxon>Pinguiophyceae</taxon>
        <taxon>Pinguiochrysidales</taxon>
        <taxon>Pinguiochrysidaceae</taxon>
        <taxon>Phaeomonas</taxon>
    </lineage>
</organism>
<reference evidence="3" key="1">
    <citation type="submission" date="2021-01" db="EMBL/GenBank/DDBJ databases">
        <authorList>
            <person name="Corre E."/>
            <person name="Pelletier E."/>
            <person name="Niang G."/>
            <person name="Scheremetjew M."/>
            <person name="Finn R."/>
            <person name="Kale V."/>
            <person name="Holt S."/>
            <person name="Cochrane G."/>
            <person name="Meng A."/>
            <person name="Brown T."/>
            <person name="Cohen L."/>
        </authorList>
    </citation>
    <scope>NUCLEOTIDE SEQUENCE</scope>
    <source>
        <strain evidence="3">CCMP2877</strain>
    </source>
</reference>
<dbReference type="Pfam" id="PF00134">
    <property type="entry name" value="Cyclin_N"/>
    <property type="match status" value="1"/>
</dbReference>
<feature type="domain" description="Cyclin N-terminal" evidence="2">
    <location>
        <begin position="209"/>
        <end position="300"/>
    </location>
</feature>
<accession>A0A7S1XNV2</accession>
<proteinExistence type="predicted"/>
<dbReference type="InterPro" id="IPR006671">
    <property type="entry name" value="Cyclin_N"/>
</dbReference>
<dbReference type="InterPro" id="IPR036915">
    <property type="entry name" value="Cyclin-like_sf"/>
</dbReference>
<feature type="region of interest" description="Disordered" evidence="1">
    <location>
        <begin position="346"/>
        <end position="392"/>
    </location>
</feature>
<dbReference type="EMBL" id="HBGJ01015357">
    <property type="protein sequence ID" value="CAD9251529.1"/>
    <property type="molecule type" value="Transcribed_RNA"/>
</dbReference>
<feature type="compositionally biased region" description="Low complexity" evidence="1">
    <location>
        <begin position="96"/>
        <end position="107"/>
    </location>
</feature>
<dbReference type="PANTHER" id="PTHR14248">
    <property type="entry name" value="CYCLIN Y, ISOFORM A"/>
    <property type="match status" value="1"/>
</dbReference>
<feature type="region of interest" description="Disordered" evidence="1">
    <location>
        <begin position="23"/>
        <end position="59"/>
    </location>
</feature>
<dbReference type="AlphaFoldDB" id="A0A7S1XNV2"/>
<evidence type="ECO:0000256" key="1">
    <source>
        <dbReference type="SAM" id="MobiDB-lite"/>
    </source>
</evidence>
<feature type="compositionally biased region" description="Basic residues" evidence="1">
    <location>
        <begin position="352"/>
        <end position="361"/>
    </location>
</feature>
<feature type="compositionally biased region" description="Basic and acidic residues" evidence="1">
    <location>
        <begin position="23"/>
        <end position="39"/>
    </location>
</feature>
<feature type="region of interest" description="Disordered" evidence="1">
    <location>
        <begin position="91"/>
        <end position="120"/>
    </location>
</feature>
<evidence type="ECO:0000259" key="2">
    <source>
        <dbReference type="Pfam" id="PF00134"/>
    </source>
</evidence>
<dbReference type="SUPFAM" id="SSF47954">
    <property type="entry name" value="Cyclin-like"/>
    <property type="match status" value="1"/>
</dbReference>
<dbReference type="CDD" id="cd20540">
    <property type="entry name" value="CYCLIN_CCNY_like"/>
    <property type="match status" value="1"/>
</dbReference>
<name>A0A7S1XNV2_9STRA</name>
<sequence>MDGKDEDGPLFAAGVAEKLAETMKAVAKDSCEPDEDRNSLRNMKHTPPGEYDDDGEDYQAKRRRLFSPYTVKMVELDDTCAEELAKMEVAEAKPGRSPLSPLRRPSSTAPKAEGGDEDEEAKLDFDLQAPRNVNSTSSIFASSTLAQPDTDQIILCMSAVLQIQMTHDVDAPGHLREKFRLFEEPPENGEIDLPADAASDSLPSVDEIYSLLSGIFRRAQFSAECNIIALIYINRVIAKSNLPLHRGNWRTIVLSAVILAQKVWDDKSLTTSTFTKIIPAYSRRQVRVFESKFLELLQYKATVTQALYARYYFELRSLFEQLVGESTDFPLKPTANWRLKKLEKRSTNMKMQRTHSGRSSHRREGGTPDSGAGSHVSFDFADHTPSARRVLS</sequence>